<protein>
    <submittedName>
        <fullName evidence="1">Uncharacterized protein</fullName>
    </submittedName>
</protein>
<dbReference type="EMBL" id="BKCJ011844894">
    <property type="protein sequence ID" value="GFD57782.1"/>
    <property type="molecule type" value="Genomic_DNA"/>
</dbReference>
<sequence length="86" mass="9392">TLVPSSTLVPRSIASTHVDLLPPRQRFRDSYSPKESREKHIEIGNADAEPIADLGIGDRVGALTEDGTSMGVEVATSDIREEKEEF</sequence>
<feature type="non-terminal residue" evidence="1">
    <location>
        <position position="1"/>
    </location>
</feature>
<dbReference type="AlphaFoldDB" id="A0A699XCG7"/>
<accession>A0A699XCG7</accession>
<gene>
    <name evidence="1" type="ORF">Tci_929751</name>
</gene>
<reference evidence="1" key="1">
    <citation type="journal article" date="2019" name="Sci. Rep.">
        <title>Draft genome of Tanacetum cinerariifolium, the natural source of mosquito coil.</title>
        <authorList>
            <person name="Yamashiro T."/>
            <person name="Shiraishi A."/>
            <person name="Satake H."/>
            <person name="Nakayama K."/>
        </authorList>
    </citation>
    <scope>NUCLEOTIDE SEQUENCE</scope>
</reference>
<feature type="non-terminal residue" evidence="1">
    <location>
        <position position="86"/>
    </location>
</feature>
<organism evidence="1">
    <name type="scientific">Tanacetum cinerariifolium</name>
    <name type="common">Dalmatian daisy</name>
    <name type="synonym">Chrysanthemum cinerariifolium</name>
    <dbReference type="NCBI Taxonomy" id="118510"/>
    <lineage>
        <taxon>Eukaryota</taxon>
        <taxon>Viridiplantae</taxon>
        <taxon>Streptophyta</taxon>
        <taxon>Embryophyta</taxon>
        <taxon>Tracheophyta</taxon>
        <taxon>Spermatophyta</taxon>
        <taxon>Magnoliopsida</taxon>
        <taxon>eudicotyledons</taxon>
        <taxon>Gunneridae</taxon>
        <taxon>Pentapetalae</taxon>
        <taxon>asterids</taxon>
        <taxon>campanulids</taxon>
        <taxon>Asterales</taxon>
        <taxon>Asteraceae</taxon>
        <taxon>Asteroideae</taxon>
        <taxon>Anthemideae</taxon>
        <taxon>Anthemidinae</taxon>
        <taxon>Tanacetum</taxon>
    </lineage>
</organism>
<comment type="caution">
    <text evidence="1">The sequence shown here is derived from an EMBL/GenBank/DDBJ whole genome shotgun (WGS) entry which is preliminary data.</text>
</comment>
<name>A0A699XCG7_TANCI</name>
<evidence type="ECO:0000313" key="1">
    <source>
        <dbReference type="EMBL" id="GFD57782.1"/>
    </source>
</evidence>
<proteinExistence type="predicted"/>